<comment type="similarity">
    <text evidence="7">Belongs to the WD repeat KATNB1 family.</text>
</comment>
<dbReference type="GO" id="GO:0005874">
    <property type="term" value="C:microtubule"/>
    <property type="evidence" value="ECO:0007669"/>
    <property type="project" value="UniProtKB-KW"/>
</dbReference>
<dbReference type="SMART" id="SM00320">
    <property type="entry name" value="WD40"/>
    <property type="match status" value="6"/>
</dbReference>
<feature type="compositionally biased region" description="Basic and acidic residues" evidence="9">
    <location>
        <begin position="373"/>
        <end position="389"/>
    </location>
</feature>
<dbReference type="PANTHER" id="PTHR19845:SF17">
    <property type="entry name" value="KATANIN P80 WD40 REPEAT-CONTAINING SUBUNIT B1 HOMOLOG"/>
    <property type="match status" value="1"/>
</dbReference>
<evidence type="ECO:0000256" key="7">
    <source>
        <dbReference type="HAMAP-Rule" id="MF_03022"/>
    </source>
</evidence>
<evidence type="ECO:0000256" key="6">
    <source>
        <dbReference type="ARBA" id="ARBA00023212"/>
    </source>
</evidence>
<dbReference type="Pfam" id="PF00400">
    <property type="entry name" value="WD40"/>
    <property type="match status" value="6"/>
</dbReference>
<feature type="compositionally biased region" description="Basic and acidic residues" evidence="9">
    <location>
        <begin position="351"/>
        <end position="362"/>
    </location>
</feature>
<evidence type="ECO:0000256" key="5">
    <source>
        <dbReference type="ARBA" id="ARBA00022737"/>
    </source>
</evidence>
<keyword evidence="5" id="KW-0677">Repeat</keyword>
<keyword evidence="2 7" id="KW-0963">Cytoplasm</keyword>
<dbReference type="PRINTS" id="PR00320">
    <property type="entry name" value="GPROTEINBRPT"/>
</dbReference>
<keyword evidence="3 8" id="KW-0853">WD repeat</keyword>
<keyword evidence="6 7" id="KW-0206">Cytoskeleton</keyword>
<comment type="caution">
    <text evidence="11">The sequence shown here is derived from an EMBL/GenBank/DDBJ whole genome shotgun (WGS) entry which is preliminary data.</text>
</comment>
<keyword evidence="4 7" id="KW-0493">Microtubule</keyword>
<evidence type="ECO:0000256" key="9">
    <source>
        <dbReference type="SAM" id="MobiDB-lite"/>
    </source>
</evidence>
<dbReference type="HAMAP" id="MF_03022">
    <property type="entry name" value="Katanin_p80_B1"/>
    <property type="match status" value="1"/>
</dbReference>
<feature type="repeat" description="WD" evidence="8">
    <location>
        <begin position="182"/>
        <end position="223"/>
    </location>
</feature>
<comment type="function">
    <text evidence="7">May participate in a complex which severs microtubules in an ATP-dependent manner. Microtubule severing may promote rapid reorganization of cellular microtubule arrays.</text>
</comment>
<evidence type="ECO:0000256" key="2">
    <source>
        <dbReference type="ARBA" id="ARBA00022490"/>
    </source>
</evidence>
<comment type="subcellular location">
    <subcellularLocation>
        <location evidence="1 7">Cytoplasm</location>
        <location evidence="1 7">Cytoskeleton</location>
    </subcellularLocation>
</comment>
<evidence type="ECO:0000259" key="10">
    <source>
        <dbReference type="Pfam" id="PF13925"/>
    </source>
</evidence>
<name>A0A3L6R1N9_PANMI</name>
<dbReference type="FunFam" id="2.130.10.10:FF:000583">
    <property type="entry name" value="Katanin p80 WD40 repeat-containing subunit B1 homolog"/>
    <property type="match status" value="1"/>
</dbReference>
<feature type="domain" description="Katanin p80 subunit C-terminal" evidence="10">
    <location>
        <begin position="670"/>
        <end position="796"/>
    </location>
</feature>
<accession>A0A3L6R1N9</accession>
<evidence type="ECO:0000313" key="12">
    <source>
        <dbReference type="Proteomes" id="UP000275267"/>
    </source>
</evidence>
<dbReference type="PANTHER" id="PTHR19845">
    <property type="entry name" value="KATANIN P80 SUBUNIT"/>
    <property type="match status" value="1"/>
</dbReference>
<evidence type="ECO:0000313" key="11">
    <source>
        <dbReference type="EMBL" id="RLM92723.1"/>
    </source>
</evidence>
<evidence type="ECO:0000256" key="1">
    <source>
        <dbReference type="ARBA" id="ARBA00004245"/>
    </source>
</evidence>
<dbReference type="CDD" id="cd00200">
    <property type="entry name" value="WD40"/>
    <property type="match status" value="1"/>
</dbReference>
<dbReference type="Gene3D" id="2.130.10.10">
    <property type="entry name" value="YVTN repeat-like/Quinoprotein amine dehydrogenase"/>
    <property type="match status" value="2"/>
</dbReference>
<gene>
    <name evidence="11" type="ORF">C2845_PM08G27490</name>
</gene>
<dbReference type="InterPro" id="IPR001680">
    <property type="entry name" value="WD40_rpt"/>
</dbReference>
<evidence type="ECO:0000256" key="8">
    <source>
        <dbReference type="PROSITE-ProRule" id="PRU00221"/>
    </source>
</evidence>
<feature type="compositionally biased region" description="Polar residues" evidence="9">
    <location>
        <begin position="391"/>
        <end position="400"/>
    </location>
</feature>
<evidence type="ECO:0000256" key="4">
    <source>
        <dbReference type="ARBA" id="ARBA00022701"/>
    </source>
</evidence>
<dbReference type="AlphaFoldDB" id="A0A3L6R1N9"/>
<dbReference type="Pfam" id="PF13925">
    <property type="entry name" value="Katanin_con80"/>
    <property type="match status" value="1"/>
</dbReference>
<dbReference type="PROSITE" id="PS50082">
    <property type="entry name" value="WD_REPEATS_2"/>
    <property type="match status" value="5"/>
</dbReference>
<feature type="repeat" description="WD" evidence="8">
    <location>
        <begin position="140"/>
        <end position="181"/>
    </location>
</feature>
<dbReference type="PROSITE" id="PS00678">
    <property type="entry name" value="WD_REPEATS_1"/>
    <property type="match status" value="3"/>
</dbReference>
<dbReference type="GO" id="GO:0008017">
    <property type="term" value="F:microtubule binding"/>
    <property type="evidence" value="ECO:0007669"/>
    <property type="project" value="UniProtKB-UniRule"/>
</dbReference>
<dbReference type="InterPro" id="IPR028021">
    <property type="entry name" value="Katanin_C-terminal"/>
</dbReference>
<feature type="repeat" description="WD" evidence="8">
    <location>
        <begin position="98"/>
        <end position="139"/>
    </location>
</feature>
<dbReference type="GO" id="GO:0008352">
    <property type="term" value="C:katanin complex"/>
    <property type="evidence" value="ECO:0007669"/>
    <property type="project" value="InterPro"/>
</dbReference>
<dbReference type="GO" id="GO:0051013">
    <property type="term" value="P:microtubule severing"/>
    <property type="evidence" value="ECO:0007669"/>
    <property type="project" value="UniProtKB-UniRule"/>
</dbReference>
<dbReference type="PROSITE" id="PS50294">
    <property type="entry name" value="WD_REPEATS_REGION"/>
    <property type="match status" value="4"/>
</dbReference>
<dbReference type="OrthoDB" id="538223at2759"/>
<reference evidence="12" key="1">
    <citation type="journal article" date="2019" name="Nat. Commun.">
        <title>The genome of broomcorn millet.</title>
        <authorList>
            <person name="Zou C."/>
            <person name="Miki D."/>
            <person name="Li D."/>
            <person name="Tang Q."/>
            <person name="Xiao L."/>
            <person name="Rajput S."/>
            <person name="Deng P."/>
            <person name="Jia W."/>
            <person name="Huang R."/>
            <person name="Zhang M."/>
            <person name="Sun Y."/>
            <person name="Hu J."/>
            <person name="Fu X."/>
            <person name="Schnable P.S."/>
            <person name="Li F."/>
            <person name="Zhang H."/>
            <person name="Feng B."/>
            <person name="Zhu X."/>
            <person name="Liu R."/>
            <person name="Schnable J.C."/>
            <person name="Zhu J.-K."/>
            <person name="Zhang H."/>
        </authorList>
    </citation>
    <scope>NUCLEOTIDE SEQUENCE [LARGE SCALE GENOMIC DNA]</scope>
</reference>
<feature type="region of interest" description="Disordered" evidence="9">
    <location>
        <begin position="326"/>
        <end position="431"/>
    </location>
</feature>
<organism evidence="11 12">
    <name type="scientific">Panicum miliaceum</name>
    <name type="common">Proso millet</name>
    <name type="synonym">Broomcorn millet</name>
    <dbReference type="NCBI Taxonomy" id="4540"/>
    <lineage>
        <taxon>Eukaryota</taxon>
        <taxon>Viridiplantae</taxon>
        <taxon>Streptophyta</taxon>
        <taxon>Embryophyta</taxon>
        <taxon>Tracheophyta</taxon>
        <taxon>Spermatophyta</taxon>
        <taxon>Magnoliopsida</taxon>
        <taxon>Liliopsida</taxon>
        <taxon>Poales</taxon>
        <taxon>Poaceae</taxon>
        <taxon>PACMAD clade</taxon>
        <taxon>Panicoideae</taxon>
        <taxon>Panicodae</taxon>
        <taxon>Paniceae</taxon>
        <taxon>Panicinae</taxon>
        <taxon>Panicum</taxon>
        <taxon>Panicum sect. Panicum</taxon>
    </lineage>
</organism>
<dbReference type="InterPro" id="IPR036322">
    <property type="entry name" value="WD40_repeat_dom_sf"/>
</dbReference>
<dbReference type="STRING" id="4540.A0A3L6R1N9"/>
<dbReference type="FunFam" id="2.130.10.10:FF:000626">
    <property type="entry name" value="Katanin p80 WD40 repeat-containing subunit B1 homolog"/>
    <property type="match status" value="1"/>
</dbReference>
<protein>
    <recommendedName>
        <fullName evidence="7">Katanin p80 WD40 repeat-containing subunit B1 homolog</fullName>
    </recommendedName>
</protein>
<keyword evidence="12" id="KW-1185">Reference proteome</keyword>
<dbReference type="InterPro" id="IPR020472">
    <property type="entry name" value="WD40_PAC1"/>
</dbReference>
<sequence>MDPEKRGYRLQEFVAHDADVRSLAIGKKSSRVFITGGNDRKVNLWAIGKQTPLLSLSGHTSAVEAVQFDSAEMLVLAGSSNGSIKLWDLEEAKVVRSLTGHRSSCTSVEFHPFGEFFASGSSDTDLKIWDIKKKGCIHTYKGHRGAIKRIRFTPDGRWVVTGGEDNIVKVWDLTAGKLLHDFKFHSGQINCIDFHPQEFLLATGSADRTVKFWDLETFELIGSAGPEGSGVRSMVFHPDGKTLFCGLDQSLKVFSWEPVRCHDVVDMGWSNLADLSIYEGKLLGCSYHERRVGLWAADISLIGPYALGVLPKANFFAELVQSMDDNPVKPSDSTANSSPALAMTQPKNSYKVKEPGIAESRVRGSHLTPASTDKIKKDRSSTIPRRPDPSFRSSIQSSTPMRRMKLVDSPSTNPKTVERNFGQKDTSLTSHTRIAKNSSTAKKGNLTESASVKDIYTTSQAVSAPVVVPRDILEDKTVSSVCRGNGGTTTAPDAFRVPVHRRKPSLSGTAADSDSSVGSALTEPDVCSEGLSSLQFSFGLSPYYKKEEYCEVDKEDIAQIAEKMDRTVSLEHPLQSNDDKSFETPCSTTETARVKYVRGVAVPLGKTKSLVERWEKRESSSNDYSPQTGSCGDRMLKNDSPPAYSAEPSQTYEKDLSTVDEVMTPANLVQNHDEFINAVKLRLTKLEMMRHVFEQSGIKGAIAAVAKLPDNAVQADVVSALKGKLDLFNLEIFSSFLPVLAGLLSSKTERHATVSLEMLLDLIKIFGPVIHSTLSANLGVGVNIQAEQRQGGESAQLAQELSLSLQDLVVI</sequence>
<dbReference type="Proteomes" id="UP000275267">
    <property type="component" value="Unassembled WGS sequence"/>
</dbReference>
<evidence type="ECO:0000256" key="3">
    <source>
        <dbReference type="ARBA" id="ARBA00022574"/>
    </source>
</evidence>
<dbReference type="InterPro" id="IPR019775">
    <property type="entry name" value="WD40_repeat_CS"/>
</dbReference>
<dbReference type="InterPro" id="IPR026962">
    <property type="entry name" value="KTNB1"/>
</dbReference>
<feature type="compositionally biased region" description="Polar residues" evidence="9">
    <location>
        <begin position="621"/>
        <end position="630"/>
    </location>
</feature>
<feature type="repeat" description="WD" evidence="8">
    <location>
        <begin position="13"/>
        <end position="55"/>
    </location>
</feature>
<dbReference type="SUPFAM" id="SSF50978">
    <property type="entry name" value="WD40 repeat-like"/>
    <property type="match status" value="1"/>
</dbReference>
<feature type="repeat" description="WD" evidence="8">
    <location>
        <begin position="56"/>
        <end position="97"/>
    </location>
</feature>
<dbReference type="GO" id="GO:0007019">
    <property type="term" value="P:microtubule depolymerization"/>
    <property type="evidence" value="ECO:0007669"/>
    <property type="project" value="TreeGrafter"/>
</dbReference>
<proteinExistence type="inferred from homology"/>
<dbReference type="GO" id="GO:0005737">
    <property type="term" value="C:cytoplasm"/>
    <property type="evidence" value="ECO:0007669"/>
    <property type="project" value="UniProtKB-UniRule"/>
</dbReference>
<dbReference type="InterPro" id="IPR015943">
    <property type="entry name" value="WD40/YVTN_repeat-like_dom_sf"/>
</dbReference>
<feature type="region of interest" description="Disordered" evidence="9">
    <location>
        <begin position="613"/>
        <end position="650"/>
    </location>
</feature>
<dbReference type="EMBL" id="PQIB02000010">
    <property type="protein sequence ID" value="RLM92723.1"/>
    <property type="molecule type" value="Genomic_DNA"/>
</dbReference>